<accession>A0A4R3W154</accession>
<reference evidence="1 2" key="1">
    <citation type="submission" date="2019-03" db="EMBL/GenBank/DDBJ databases">
        <title>Genomic Encyclopedia of Type Strains, Phase IV (KMG-IV): sequencing the most valuable type-strain genomes for metagenomic binning, comparative biology and taxonomic classification.</title>
        <authorList>
            <person name="Goeker M."/>
        </authorList>
    </citation>
    <scope>NUCLEOTIDE SEQUENCE [LARGE SCALE GENOMIC DNA]</scope>
    <source>
        <strain evidence="1 2">DSM 22362</strain>
    </source>
</reference>
<proteinExistence type="predicted"/>
<dbReference type="EMBL" id="SMBZ01000010">
    <property type="protein sequence ID" value="TCV18623.1"/>
    <property type="molecule type" value="Genomic_DNA"/>
</dbReference>
<gene>
    <name evidence="1" type="ORF">EDC17_101024</name>
</gene>
<sequence length="62" mass="7029">MPKLTGWQVLEKIKSNKELSQTKVMANSAEQSFTKDNEAPYQFDAVLDKGFDLQTLSTLYNS</sequence>
<evidence type="ECO:0000313" key="2">
    <source>
        <dbReference type="Proteomes" id="UP000295197"/>
    </source>
</evidence>
<protein>
    <submittedName>
        <fullName evidence="1">Uncharacterized protein</fullName>
    </submittedName>
</protein>
<comment type="caution">
    <text evidence="1">The sequence shown here is derived from an EMBL/GenBank/DDBJ whole genome shotgun (WGS) entry which is preliminary data.</text>
</comment>
<name>A0A4R3W154_9SPHI</name>
<dbReference type="AlphaFoldDB" id="A0A4R3W154"/>
<evidence type="ECO:0000313" key="1">
    <source>
        <dbReference type="EMBL" id="TCV18623.1"/>
    </source>
</evidence>
<dbReference type="Gene3D" id="3.40.50.2300">
    <property type="match status" value="1"/>
</dbReference>
<keyword evidence="2" id="KW-1185">Reference proteome</keyword>
<dbReference type="Proteomes" id="UP000295197">
    <property type="component" value="Unassembled WGS sequence"/>
</dbReference>
<organism evidence="1 2">
    <name type="scientific">Sphingobacterium alimentarium</name>
    <dbReference type="NCBI Taxonomy" id="797292"/>
    <lineage>
        <taxon>Bacteria</taxon>
        <taxon>Pseudomonadati</taxon>
        <taxon>Bacteroidota</taxon>
        <taxon>Sphingobacteriia</taxon>
        <taxon>Sphingobacteriales</taxon>
        <taxon>Sphingobacteriaceae</taxon>
        <taxon>Sphingobacterium</taxon>
    </lineage>
</organism>